<feature type="domain" description="SWIM-type" evidence="5">
    <location>
        <begin position="311"/>
        <end position="342"/>
    </location>
</feature>
<dbReference type="PROSITE" id="PS50966">
    <property type="entry name" value="ZF_SWIM"/>
    <property type="match status" value="1"/>
</dbReference>
<keyword evidence="7" id="KW-1185">Reference proteome</keyword>
<organism evidence="6 7">
    <name type="scientific">Eutrema salsugineum</name>
    <name type="common">Saltwater cress</name>
    <name type="synonym">Sisymbrium salsugineum</name>
    <dbReference type="NCBI Taxonomy" id="72664"/>
    <lineage>
        <taxon>Eukaryota</taxon>
        <taxon>Viridiplantae</taxon>
        <taxon>Streptophyta</taxon>
        <taxon>Embryophyta</taxon>
        <taxon>Tracheophyta</taxon>
        <taxon>Spermatophyta</taxon>
        <taxon>Magnoliopsida</taxon>
        <taxon>eudicotyledons</taxon>
        <taxon>Gunneridae</taxon>
        <taxon>Pentapetalae</taxon>
        <taxon>rosids</taxon>
        <taxon>malvids</taxon>
        <taxon>Brassicales</taxon>
        <taxon>Brassicaceae</taxon>
        <taxon>Eutremeae</taxon>
        <taxon>Eutrema</taxon>
    </lineage>
</organism>
<dbReference type="OMA" id="IMESMNA"/>
<dbReference type="InterPro" id="IPR018289">
    <property type="entry name" value="MULE_transposase_dom"/>
</dbReference>
<dbReference type="Gramene" id="ESQ38403">
    <property type="protein sequence ID" value="ESQ38403"/>
    <property type="gene ID" value="EUTSA_v10029395mg"/>
</dbReference>
<dbReference type="Pfam" id="PF10551">
    <property type="entry name" value="MULE"/>
    <property type="match status" value="1"/>
</dbReference>
<dbReference type="STRING" id="72664.V4LF24"/>
<dbReference type="SMART" id="SM00575">
    <property type="entry name" value="ZnF_PMZ"/>
    <property type="match status" value="1"/>
</dbReference>
<evidence type="ECO:0000313" key="7">
    <source>
        <dbReference type="Proteomes" id="UP000030689"/>
    </source>
</evidence>
<keyword evidence="1" id="KW-0479">Metal-binding</keyword>
<dbReference type="AlphaFoldDB" id="V4LF24"/>
<gene>
    <name evidence="6" type="ORF">EUTSA_v10029395mg</name>
</gene>
<reference evidence="6 7" key="1">
    <citation type="journal article" date="2013" name="Front. Plant Sci.">
        <title>The Reference Genome of the Halophytic Plant Eutrema salsugineum.</title>
        <authorList>
            <person name="Yang R."/>
            <person name="Jarvis D.E."/>
            <person name="Chen H."/>
            <person name="Beilstein M.A."/>
            <person name="Grimwood J."/>
            <person name="Jenkins J."/>
            <person name="Shu S."/>
            <person name="Prochnik S."/>
            <person name="Xin M."/>
            <person name="Ma C."/>
            <person name="Schmutz J."/>
            <person name="Wing R.A."/>
            <person name="Mitchell-Olds T."/>
            <person name="Schumaker K.S."/>
            <person name="Wang X."/>
        </authorList>
    </citation>
    <scope>NUCLEOTIDE SEQUENCE [LARGE SCALE GENOMIC DNA]</scope>
</reference>
<keyword evidence="3" id="KW-0862">Zinc</keyword>
<dbReference type="EMBL" id="KI517537">
    <property type="protein sequence ID" value="ESQ38403.1"/>
    <property type="molecule type" value="Genomic_DNA"/>
</dbReference>
<name>V4LF24_EUTSA</name>
<sequence>MTVPTSFTVSYSQIPSFLSDLKESNPGTVTAIETTTDGNGSQLFKHVFISHGASQLGFLYLRNLIVVSGANMKRQIPGYLIVAVAQDANFQTFPLAMAIVDRQSEETWRWFLKELEECFPDNNQITFLSDAGPMFTRSLTAIYPNAKHVDCLRRVQMTVQLYFRDTTLKSMIREAACAYTTGAFRRGFNQLKEKNQDCATFLLAYGLPRWTRCYQAGERFNMMTANISQSVLHLMLSQPVMPIIQFLTFYHSTVMVWFRSRLRASMDHTGVISPGVQSLMDKASDTMMQWQVTQISYGCCEAVNNLGETHFVNPLRRTCSCMMFNKLWIPCVHAIVAADAFDVPASSLVHNCHTSLAWFETYTSQIYPIAPRNEQTNTPLPEAELVLHPPTPRILVGRPRSIIHMVTNL</sequence>
<dbReference type="InterPro" id="IPR006564">
    <property type="entry name" value="Znf_PMZ"/>
</dbReference>
<dbReference type="OrthoDB" id="1305894at2759"/>
<dbReference type="KEGG" id="eus:EUTSA_v10029395mg"/>
<dbReference type="PANTHER" id="PTHR31973:SF187">
    <property type="entry name" value="MUTATOR TRANSPOSASE MUDRA PROTEIN"/>
    <property type="match status" value="1"/>
</dbReference>
<protein>
    <recommendedName>
        <fullName evidence="5">SWIM-type domain-containing protein</fullName>
    </recommendedName>
</protein>
<dbReference type="InterPro" id="IPR007527">
    <property type="entry name" value="Znf_SWIM"/>
</dbReference>
<evidence type="ECO:0000256" key="3">
    <source>
        <dbReference type="ARBA" id="ARBA00022833"/>
    </source>
</evidence>
<accession>V4LF24</accession>
<proteinExistence type="predicted"/>
<evidence type="ECO:0000256" key="1">
    <source>
        <dbReference type="ARBA" id="ARBA00022723"/>
    </source>
</evidence>
<dbReference type="Proteomes" id="UP000030689">
    <property type="component" value="Unassembled WGS sequence"/>
</dbReference>
<dbReference type="PANTHER" id="PTHR31973">
    <property type="entry name" value="POLYPROTEIN, PUTATIVE-RELATED"/>
    <property type="match status" value="1"/>
</dbReference>
<dbReference type="GO" id="GO:0008270">
    <property type="term" value="F:zinc ion binding"/>
    <property type="evidence" value="ECO:0007669"/>
    <property type="project" value="UniProtKB-KW"/>
</dbReference>
<evidence type="ECO:0000256" key="2">
    <source>
        <dbReference type="ARBA" id="ARBA00022771"/>
    </source>
</evidence>
<evidence type="ECO:0000313" key="6">
    <source>
        <dbReference type="EMBL" id="ESQ38403.1"/>
    </source>
</evidence>
<evidence type="ECO:0000256" key="4">
    <source>
        <dbReference type="PROSITE-ProRule" id="PRU00325"/>
    </source>
</evidence>
<keyword evidence="2 4" id="KW-0863">Zinc-finger</keyword>
<evidence type="ECO:0000259" key="5">
    <source>
        <dbReference type="PROSITE" id="PS50966"/>
    </source>
</evidence>